<dbReference type="InterPro" id="IPR036259">
    <property type="entry name" value="MFS_trans_sf"/>
</dbReference>
<feature type="transmembrane region" description="Helical" evidence="6">
    <location>
        <begin position="347"/>
        <end position="366"/>
    </location>
</feature>
<keyword evidence="4 6" id="KW-1133">Transmembrane helix</keyword>
<dbReference type="Proteomes" id="UP000610960">
    <property type="component" value="Unassembled WGS sequence"/>
</dbReference>
<evidence type="ECO:0000256" key="4">
    <source>
        <dbReference type="ARBA" id="ARBA00022989"/>
    </source>
</evidence>
<dbReference type="OrthoDB" id="117970at2157"/>
<feature type="transmembrane region" description="Helical" evidence="6">
    <location>
        <begin position="141"/>
        <end position="163"/>
    </location>
</feature>
<keyword evidence="9" id="KW-1185">Reference proteome</keyword>
<feature type="transmembrane region" description="Helical" evidence="6">
    <location>
        <begin position="459"/>
        <end position="476"/>
    </location>
</feature>
<feature type="transmembrane region" description="Helical" evidence="6">
    <location>
        <begin position="107"/>
        <end position="129"/>
    </location>
</feature>
<feature type="transmembrane region" description="Helical" evidence="6">
    <location>
        <begin position="276"/>
        <end position="304"/>
    </location>
</feature>
<feature type="transmembrane region" description="Helical" evidence="6">
    <location>
        <begin position="169"/>
        <end position="187"/>
    </location>
</feature>
<dbReference type="PANTHER" id="PTHR42718:SF9">
    <property type="entry name" value="MAJOR FACILITATOR SUPERFAMILY MULTIDRUG TRANSPORTER MFSC"/>
    <property type="match status" value="1"/>
</dbReference>
<comment type="caution">
    <text evidence="8">The sequence shown here is derived from an EMBL/GenBank/DDBJ whole genome shotgun (WGS) entry which is preliminary data.</text>
</comment>
<evidence type="ECO:0000256" key="2">
    <source>
        <dbReference type="ARBA" id="ARBA00022448"/>
    </source>
</evidence>
<reference evidence="8" key="2">
    <citation type="submission" date="2020-09" db="EMBL/GenBank/DDBJ databases">
        <authorList>
            <person name="Sun Q."/>
            <person name="Ohkuma M."/>
        </authorList>
    </citation>
    <scope>NUCLEOTIDE SEQUENCE</scope>
    <source>
        <strain evidence="8">JCM 10088</strain>
    </source>
</reference>
<dbReference type="EMBL" id="BMNL01000002">
    <property type="protein sequence ID" value="GGP20846.1"/>
    <property type="molecule type" value="Genomic_DNA"/>
</dbReference>
<dbReference type="Gene3D" id="1.20.1250.20">
    <property type="entry name" value="MFS general substrate transporter like domains"/>
    <property type="match status" value="2"/>
</dbReference>
<evidence type="ECO:0000256" key="5">
    <source>
        <dbReference type="ARBA" id="ARBA00023136"/>
    </source>
</evidence>
<name>A0A830GW97_9CREN</name>
<keyword evidence="2" id="KW-0813">Transport</keyword>
<feature type="transmembrane region" description="Helical" evidence="6">
    <location>
        <begin position="422"/>
        <end position="439"/>
    </location>
</feature>
<feature type="transmembrane region" description="Helical" evidence="6">
    <location>
        <begin position="483"/>
        <end position="502"/>
    </location>
</feature>
<dbReference type="InterPro" id="IPR020846">
    <property type="entry name" value="MFS_dom"/>
</dbReference>
<sequence>MEYKWTALSNTTLGVLMSSINGSIVMISLPAIFNGIHINPLTSFQYLLWILMGYNIVTATLLVSFGRLSDMYGRVRLYNMGFVIFTIGSILLSLTPGTGDVGAMELIIFRIVQAVGGAFLFANSAAIITDAFPYNERGKALGINQVAALAGSLVGLILGGILAQIDWRLVFLVSVPVGVFGTAWSYLKLRELSKPRPQRIDWAGNAVFAVGLTLILIGVTYGLMPYGSSQMGWGDPYVMAALTAGAALLVAFPFVERRVEEPMFRLELFRIRMFAAANVAGMLRSIAYGGIMIMLIILLQGIWLPLHGYSYASTPFWAGIYMIPMMLGFVAMGPISGWLSDRYGARLLATLGMAIVAASFIALSLLPFNFDYAEFASIIFIMGLGSGMFASPNTASIMNSVPPQHRGAASGMRATLQNTGQTASLALFFTIIIIALSNYLPPALSSAVTSAGAPQLAPILSRVPVTGALFSAFLGYNPVQSILSTLPPVLTSSLSPSVVAYLTSKTWFPTVIAPPFMTSLRISFYIGAALSAAAALASALRGEKYIHEAQEAALRSRDPQ</sequence>
<feature type="transmembrane region" description="Helical" evidence="6">
    <location>
        <begin position="522"/>
        <end position="540"/>
    </location>
</feature>
<evidence type="ECO:0000256" key="1">
    <source>
        <dbReference type="ARBA" id="ARBA00004141"/>
    </source>
</evidence>
<protein>
    <submittedName>
        <fullName evidence="8">MFS transporter</fullName>
    </submittedName>
</protein>
<feature type="domain" description="Major facilitator superfamily (MFS) profile" evidence="7">
    <location>
        <begin position="7"/>
        <end position="479"/>
    </location>
</feature>
<dbReference type="PROSITE" id="PS50850">
    <property type="entry name" value="MFS"/>
    <property type="match status" value="1"/>
</dbReference>
<evidence type="ECO:0000256" key="3">
    <source>
        <dbReference type="ARBA" id="ARBA00022692"/>
    </source>
</evidence>
<dbReference type="AlphaFoldDB" id="A0A830GW97"/>
<accession>A0A830GW97</accession>
<feature type="transmembrane region" description="Helical" evidence="6">
    <location>
        <begin position="46"/>
        <end position="65"/>
    </location>
</feature>
<feature type="transmembrane region" description="Helical" evidence="6">
    <location>
        <begin position="199"/>
        <end position="224"/>
    </location>
</feature>
<proteinExistence type="predicted"/>
<dbReference type="PANTHER" id="PTHR42718">
    <property type="entry name" value="MAJOR FACILITATOR SUPERFAMILY MULTIDRUG TRANSPORTER MFSC"/>
    <property type="match status" value="1"/>
</dbReference>
<gene>
    <name evidence="8" type="ORF">GCM10007981_10570</name>
</gene>
<dbReference type="GO" id="GO:0016020">
    <property type="term" value="C:membrane"/>
    <property type="evidence" value="ECO:0007669"/>
    <property type="project" value="UniProtKB-SubCell"/>
</dbReference>
<keyword evidence="3 6" id="KW-0812">Transmembrane</keyword>
<organism evidence="8 9">
    <name type="scientific">Thermocladium modestius</name>
    <dbReference type="NCBI Taxonomy" id="62609"/>
    <lineage>
        <taxon>Archaea</taxon>
        <taxon>Thermoproteota</taxon>
        <taxon>Thermoprotei</taxon>
        <taxon>Thermoproteales</taxon>
        <taxon>Thermoproteaceae</taxon>
        <taxon>Thermocladium</taxon>
    </lineage>
</organism>
<feature type="transmembrane region" description="Helical" evidence="6">
    <location>
        <begin position="77"/>
        <end position="95"/>
    </location>
</feature>
<evidence type="ECO:0000259" key="7">
    <source>
        <dbReference type="PROSITE" id="PS50850"/>
    </source>
</evidence>
<evidence type="ECO:0000313" key="9">
    <source>
        <dbReference type="Proteomes" id="UP000610960"/>
    </source>
</evidence>
<evidence type="ECO:0000256" key="6">
    <source>
        <dbReference type="SAM" id="Phobius"/>
    </source>
</evidence>
<dbReference type="GO" id="GO:0022857">
    <property type="term" value="F:transmembrane transporter activity"/>
    <property type="evidence" value="ECO:0007669"/>
    <property type="project" value="InterPro"/>
</dbReference>
<comment type="subcellular location">
    <subcellularLocation>
        <location evidence="1">Membrane</location>
        <topology evidence="1">Multi-pass membrane protein</topology>
    </subcellularLocation>
</comment>
<feature type="transmembrane region" description="Helical" evidence="6">
    <location>
        <begin position="12"/>
        <end position="34"/>
    </location>
</feature>
<reference evidence="8" key="1">
    <citation type="journal article" date="2014" name="Int. J. Syst. Evol. Microbiol.">
        <title>Complete genome sequence of Corynebacterium casei LMG S-19264T (=DSM 44701T), isolated from a smear-ripened cheese.</title>
        <authorList>
            <consortium name="US DOE Joint Genome Institute (JGI-PGF)"/>
            <person name="Walter F."/>
            <person name="Albersmeier A."/>
            <person name="Kalinowski J."/>
            <person name="Ruckert C."/>
        </authorList>
    </citation>
    <scope>NUCLEOTIDE SEQUENCE</scope>
    <source>
        <strain evidence="8">JCM 10088</strain>
    </source>
</reference>
<keyword evidence="5 6" id="KW-0472">Membrane</keyword>
<dbReference type="SUPFAM" id="SSF103473">
    <property type="entry name" value="MFS general substrate transporter"/>
    <property type="match status" value="1"/>
</dbReference>
<feature type="transmembrane region" description="Helical" evidence="6">
    <location>
        <begin position="316"/>
        <end position="335"/>
    </location>
</feature>
<feature type="transmembrane region" description="Helical" evidence="6">
    <location>
        <begin position="236"/>
        <end position="255"/>
    </location>
</feature>
<evidence type="ECO:0000313" key="8">
    <source>
        <dbReference type="EMBL" id="GGP20846.1"/>
    </source>
</evidence>
<dbReference type="Pfam" id="PF07690">
    <property type="entry name" value="MFS_1"/>
    <property type="match status" value="1"/>
</dbReference>
<feature type="transmembrane region" description="Helical" evidence="6">
    <location>
        <begin position="372"/>
        <end position="390"/>
    </location>
</feature>
<dbReference type="InterPro" id="IPR011701">
    <property type="entry name" value="MFS"/>
</dbReference>
<dbReference type="CDD" id="cd17321">
    <property type="entry name" value="MFS_MMR_MDR_like"/>
    <property type="match status" value="1"/>
</dbReference>
<dbReference type="RefSeq" id="WP_188596365.1">
    <property type="nucleotide sequence ID" value="NZ_BMNL01000002.1"/>
</dbReference>